<name>A0A168B129_CORFA</name>
<feature type="signal peptide" evidence="1">
    <location>
        <begin position="1"/>
        <end position="18"/>
    </location>
</feature>
<sequence>MKFGTLAVTVSSLTAVSGSPIEKREVGGVLICTGANATGDCVYKKYELNKCQQLEPPFLANASTFAPDGDAFACYPRVMDCGGICTSPTGCTFGQVDFGYEHKFNLSAIQWNTLIRSFDCFEKQA</sequence>
<dbReference type="OrthoDB" id="2910287at2759"/>
<feature type="chain" id="PRO_5007895504" description="SSCRP protein" evidence="1">
    <location>
        <begin position="19"/>
        <end position="125"/>
    </location>
</feature>
<keyword evidence="3" id="KW-1185">Reference proteome</keyword>
<evidence type="ECO:0008006" key="4">
    <source>
        <dbReference type="Google" id="ProtNLM"/>
    </source>
</evidence>
<comment type="caution">
    <text evidence="2">The sequence shown here is derived from an EMBL/GenBank/DDBJ whole genome shotgun (WGS) entry which is preliminary data.</text>
</comment>
<evidence type="ECO:0000256" key="1">
    <source>
        <dbReference type="SAM" id="SignalP"/>
    </source>
</evidence>
<organism evidence="2 3">
    <name type="scientific">Cordyceps fumosorosea (strain ARSEF 2679)</name>
    <name type="common">Isaria fumosorosea</name>
    <dbReference type="NCBI Taxonomy" id="1081104"/>
    <lineage>
        <taxon>Eukaryota</taxon>
        <taxon>Fungi</taxon>
        <taxon>Dikarya</taxon>
        <taxon>Ascomycota</taxon>
        <taxon>Pezizomycotina</taxon>
        <taxon>Sordariomycetes</taxon>
        <taxon>Hypocreomycetidae</taxon>
        <taxon>Hypocreales</taxon>
        <taxon>Cordycipitaceae</taxon>
        <taxon>Cordyceps</taxon>
    </lineage>
</organism>
<dbReference type="Proteomes" id="UP000076744">
    <property type="component" value="Unassembled WGS sequence"/>
</dbReference>
<accession>A0A168B129</accession>
<reference evidence="2 3" key="1">
    <citation type="journal article" date="2016" name="Genome Biol. Evol.">
        <title>Divergent and convergent evolution of fungal pathogenicity.</title>
        <authorList>
            <person name="Shang Y."/>
            <person name="Xiao G."/>
            <person name="Zheng P."/>
            <person name="Cen K."/>
            <person name="Zhan S."/>
            <person name="Wang C."/>
        </authorList>
    </citation>
    <scope>NUCLEOTIDE SEQUENCE [LARGE SCALE GENOMIC DNA]</scope>
    <source>
        <strain evidence="2 3">ARSEF 2679</strain>
    </source>
</reference>
<dbReference type="AlphaFoldDB" id="A0A168B129"/>
<evidence type="ECO:0000313" key="2">
    <source>
        <dbReference type="EMBL" id="OAA69467.1"/>
    </source>
</evidence>
<dbReference type="GeneID" id="30019029"/>
<protein>
    <recommendedName>
        <fullName evidence="4">SSCRP protein</fullName>
    </recommendedName>
</protein>
<evidence type="ECO:0000313" key="3">
    <source>
        <dbReference type="Proteomes" id="UP000076744"/>
    </source>
</evidence>
<dbReference type="RefSeq" id="XP_018706071.1">
    <property type="nucleotide sequence ID" value="XM_018846343.1"/>
</dbReference>
<proteinExistence type="predicted"/>
<dbReference type="EMBL" id="AZHB01000005">
    <property type="protein sequence ID" value="OAA69467.1"/>
    <property type="molecule type" value="Genomic_DNA"/>
</dbReference>
<keyword evidence="1" id="KW-0732">Signal</keyword>
<gene>
    <name evidence="2" type="ORF">ISF_02737</name>
</gene>